<dbReference type="Pfam" id="PF00076">
    <property type="entry name" value="RRM_1"/>
    <property type="match status" value="3"/>
</dbReference>
<evidence type="ECO:0000256" key="9">
    <source>
        <dbReference type="PROSITE-ProRule" id="PRU00176"/>
    </source>
</evidence>
<dbReference type="AlphaFoldDB" id="A0AAN9YKZ4"/>
<evidence type="ECO:0000259" key="11">
    <source>
        <dbReference type="PROSITE" id="PS50102"/>
    </source>
</evidence>
<feature type="compositionally biased region" description="Basic and acidic residues" evidence="10">
    <location>
        <begin position="623"/>
        <end position="644"/>
    </location>
</feature>
<keyword evidence="13" id="KW-1185">Reference proteome</keyword>
<evidence type="ECO:0000256" key="2">
    <source>
        <dbReference type="ARBA" id="ARBA00022664"/>
    </source>
</evidence>
<evidence type="ECO:0000313" key="12">
    <source>
        <dbReference type="EMBL" id="KAK7746270.1"/>
    </source>
</evidence>
<dbReference type="InterPro" id="IPR000504">
    <property type="entry name" value="RRM_dom"/>
</dbReference>
<dbReference type="Pfam" id="PF16842">
    <property type="entry name" value="RRM_occluded"/>
    <property type="match status" value="1"/>
</dbReference>
<dbReference type="InterPro" id="IPR031766">
    <property type="entry name" value="RRM_occluded"/>
</dbReference>
<dbReference type="PANTHER" id="PTHR10352">
    <property type="entry name" value="EUKARYOTIC TRANSLATION INITIATION FACTOR 3 SUBUNIT G"/>
    <property type="match status" value="1"/>
</dbReference>
<dbReference type="EMBL" id="JAJSPL020000006">
    <property type="protein sequence ID" value="KAK7746270.1"/>
    <property type="molecule type" value="Genomic_DNA"/>
</dbReference>
<feature type="compositionally biased region" description="Polar residues" evidence="10">
    <location>
        <begin position="1137"/>
        <end position="1150"/>
    </location>
</feature>
<dbReference type="InterPro" id="IPR035979">
    <property type="entry name" value="RBD_domain_sf"/>
</dbReference>
<comment type="function">
    <text evidence="7">Functions as a recycling factor of the spliceosome, a machinery that forms on each precursor-messenger RNA (pre-mRNA) and catalyzes the removal of introns. Chaperones the re-annealing of U4 and U6 snRNAs (small nuclear RNAs) released from previous rounds of splicing, an initial step in reforming the U4/U6-U5 tri-snRNP (small nuclear ribonucleoprotein) that can reassemble into another spliceosome complex; this step involves binding U6 and facilitating the unwinding of the U6 internal stem loop, followed by base-pairing of U6 to U4.</text>
</comment>
<dbReference type="InterPro" id="IPR011990">
    <property type="entry name" value="TPR-like_helical_dom_sf"/>
</dbReference>
<dbReference type="Proteomes" id="UP001320245">
    <property type="component" value="Unassembled WGS sequence"/>
</dbReference>
<dbReference type="InterPro" id="IPR034398">
    <property type="entry name" value="Prp24_RRM2"/>
</dbReference>
<evidence type="ECO:0000256" key="10">
    <source>
        <dbReference type="SAM" id="MobiDB-lite"/>
    </source>
</evidence>
<proteinExistence type="predicted"/>
<dbReference type="GO" id="GO:0006397">
    <property type="term" value="P:mRNA processing"/>
    <property type="evidence" value="ECO:0007669"/>
    <property type="project" value="UniProtKB-KW"/>
</dbReference>
<keyword evidence="6" id="KW-0539">Nucleus</keyword>
<keyword evidence="3" id="KW-0677">Repeat</keyword>
<dbReference type="CDD" id="cd00590">
    <property type="entry name" value="RRM_SF"/>
    <property type="match status" value="1"/>
</dbReference>
<evidence type="ECO:0000256" key="8">
    <source>
        <dbReference type="ARBA" id="ARBA00093627"/>
    </source>
</evidence>
<comment type="subcellular location">
    <subcellularLocation>
        <location evidence="1">Nucleus</location>
    </subcellularLocation>
</comment>
<protein>
    <recommendedName>
        <fullName evidence="8">U4/U6 snRNA-associated-splicing factor PRP24</fullName>
    </recommendedName>
</protein>
<feature type="compositionally biased region" description="Basic and acidic residues" evidence="10">
    <location>
        <begin position="605"/>
        <end position="614"/>
    </location>
</feature>
<evidence type="ECO:0000313" key="13">
    <source>
        <dbReference type="Proteomes" id="UP001320245"/>
    </source>
</evidence>
<dbReference type="SUPFAM" id="SSF48452">
    <property type="entry name" value="TPR-like"/>
    <property type="match status" value="1"/>
</dbReference>
<sequence length="1150" mass="128957">MLSSSTRRDKSHLQSEPVRNYSPQSNCERVNMANSPHAPPVGEDAWLALVEEESRIKARDISGRIDVLERYKQAVNAEYGGIRIWIAYCEYFWSLYLDCSSYTTNSHGLSHEEKLVGREVFSLDAALSLWQQGYEATRYRLNDSHELWNRWVALEMELLSRTRTNQGVQRITHLFKNRLQTPHRTWDETSQMFSTFLSEYNKAEYETTMLEITSNSTDARKIWDERETYEIKLGRARAEGHLEEEKAAMVEYLDWEMRQNRNKDAYQQALLVEICLGLYSRALTGIFSREDSVWTDYVVWLSSLYTVLSSGRAQASDLARILPNLLDTLQRAVSHCPWSGTLWARYILGAEEAGLSYDNLERIKHAATASSQLDRDGMAGVIDLYAAWCGFLKRRAMNPNATDEDADVAEIGLSAALEDVQVWGKRLYGNEYKGDPNFRLERILTQYLTEKKATVDAARNYWNQLSKNDIHADSYNFWLAFYMWEMSVFSTHKGRSGRSPTPASLASRNFRIPSLATNVLARAVQRRSIDWPEKVMEIYVQHCNDYETPDVVRRANDTVHKGLKMVNKRRQQEQAAAYTAQIAHYQEQAQAPPTTGEVVQDADETSSRKRNRDDDPGETPESSSKRIKQETEAEEQRLKRDRENTSIYVSNLPPPPDANQTKVRQYFRDYGHIRNIIYKPQRDGKSAVAMIEFDAPDQVQSALLRNGKYFGPQQIEVTPAAGTTLYVTNYPPHADEAYICDIFKDCGEVFSVRWPSLKVDTHRRFCYVSFRDAEGARKATKLDGKVLEKKYKLVAKYSNPDNKKQREGAVEEGREVHVTNVPQEAKEADVKALFDKYGTVERVRILTNQYGKSRGTAFVVLATKEEADLAISGLDKANFENHILKVEKSVPKKYKPVSKAGPSMSPSPGPSGSKDEHGEDSVLDYDDDAKPKHGRSASRTFALIGIPDTVNDARVRALVAPHGQLAKLTLRPDHGGAILEFTDAATAGKAQLSLDGIDFEGRKLKTGSVSALFHEKGETTIDRVDVKPVATASSASAKNKSKATNATLMPPPSTIVRRPVLGSKGQKRGLGFGGVINKEQKAEAPSSGPTTNGGETAVPAGGKKSNADFRALLLNSRPKKDTEAQRSTAETGDKAGENTSTNVNGDGNDN</sequence>
<keyword evidence="2" id="KW-0507">mRNA processing</keyword>
<feature type="domain" description="RRM" evidence="11">
    <location>
        <begin position="645"/>
        <end position="722"/>
    </location>
</feature>
<feature type="compositionally biased region" description="Low complexity" evidence="10">
    <location>
        <begin position="897"/>
        <end position="912"/>
    </location>
</feature>
<feature type="compositionally biased region" description="Basic and acidic residues" evidence="10">
    <location>
        <begin position="1"/>
        <end position="13"/>
    </location>
</feature>
<dbReference type="SUPFAM" id="SSF54928">
    <property type="entry name" value="RNA-binding domain, RBD"/>
    <property type="match status" value="2"/>
</dbReference>
<dbReference type="InterPro" id="IPR012677">
    <property type="entry name" value="Nucleotide-bd_a/b_plait_sf"/>
</dbReference>
<dbReference type="CDD" id="cd12299">
    <property type="entry name" value="RRM4_Prp24"/>
    <property type="match status" value="1"/>
</dbReference>
<feature type="domain" description="RRM" evidence="11">
    <location>
        <begin position="814"/>
        <end position="891"/>
    </location>
</feature>
<dbReference type="InterPro" id="IPR003107">
    <property type="entry name" value="HAT"/>
</dbReference>
<dbReference type="GO" id="GO:0008380">
    <property type="term" value="P:RNA splicing"/>
    <property type="evidence" value="ECO:0007669"/>
    <property type="project" value="UniProtKB-KW"/>
</dbReference>
<evidence type="ECO:0000256" key="4">
    <source>
        <dbReference type="ARBA" id="ARBA00022884"/>
    </source>
</evidence>
<evidence type="ECO:0000256" key="7">
    <source>
        <dbReference type="ARBA" id="ARBA00093374"/>
    </source>
</evidence>
<feature type="region of interest" description="Disordered" evidence="10">
    <location>
        <begin position="1033"/>
        <end position="1150"/>
    </location>
</feature>
<dbReference type="SMART" id="SM00386">
    <property type="entry name" value="HAT"/>
    <property type="match status" value="5"/>
</dbReference>
<dbReference type="GO" id="GO:0005688">
    <property type="term" value="C:U6 snRNP"/>
    <property type="evidence" value="ECO:0007669"/>
    <property type="project" value="UniProtKB-ARBA"/>
</dbReference>
<dbReference type="FunFam" id="3.30.70.330:FF:000588">
    <property type="entry name" value="Pre-mRNA splicing factor (Prp24), putative"/>
    <property type="match status" value="1"/>
</dbReference>
<dbReference type="PROSITE" id="PS50102">
    <property type="entry name" value="RRM"/>
    <property type="match status" value="4"/>
</dbReference>
<evidence type="ECO:0000256" key="3">
    <source>
        <dbReference type="ARBA" id="ARBA00022737"/>
    </source>
</evidence>
<keyword evidence="4 9" id="KW-0694">RNA-binding</keyword>
<dbReference type="CDD" id="cd12297">
    <property type="entry name" value="RRM2_Prp24"/>
    <property type="match status" value="1"/>
</dbReference>
<feature type="region of interest" description="Disordered" evidence="10">
    <location>
        <begin position="894"/>
        <end position="936"/>
    </location>
</feature>
<reference evidence="12 13" key="1">
    <citation type="journal article" date="2023" name="PLoS ONE">
        <title>Cytospora paraplurivora sp. nov. isolated from orchards with fruit tree decline syndrome in Ontario, Canada.</title>
        <authorList>
            <person name="Ilyukhin E."/>
            <person name="Nguyen H.D.T."/>
            <person name="Castle A.J."/>
            <person name="Ellouze W."/>
        </authorList>
    </citation>
    <scope>NUCLEOTIDE SEQUENCE [LARGE SCALE GENOMIC DNA]</scope>
    <source>
        <strain evidence="12 13">FDS-564</strain>
    </source>
</reference>
<accession>A0AAN9YKZ4</accession>
<evidence type="ECO:0000256" key="1">
    <source>
        <dbReference type="ARBA" id="ARBA00004123"/>
    </source>
</evidence>
<dbReference type="Gene3D" id="3.30.70.330">
    <property type="match status" value="4"/>
</dbReference>
<feature type="region of interest" description="Disordered" evidence="10">
    <location>
        <begin position="1"/>
        <end position="38"/>
    </location>
</feature>
<keyword evidence="5" id="KW-0508">mRNA splicing</keyword>
<feature type="compositionally biased region" description="Polar residues" evidence="10">
    <location>
        <begin position="21"/>
        <end position="34"/>
    </location>
</feature>
<dbReference type="FunFam" id="3.30.70.330:FF:000365">
    <property type="entry name" value="U4/U6 snRNA-associated-splicing factor PRP24"/>
    <property type="match status" value="1"/>
</dbReference>
<dbReference type="GO" id="GO:0003723">
    <property type="term" value="F:RNA binding"/>
    <property type="evidence" value="ECO:0007669"/>
    <property type="project" value="UniProtKB-UniRule"/>
</dbReference>
<evidence type="ECO:0000256" key="5">
    <source>
        <dbReference type="ARBA" id="ARBA00023187"/>
    </source>
</evidence>
<feature type="region of interest" description="Disordered" evidence="10">
    <location>
        <begin position="588"/>
        <end position="660"/>
    </location>
</feature>
<feature type="compositionally biased region" description="Low complexity" evidence="10">
    <location>
        <begin position="1033"/>
        <end position="1047"/>
    </location>
</feature>
<gene>
    <name evidence="12" type="primary">PRP24</name>
    <name evidence="12" type="ORF">SLS53_002229</name>
</gene>
<evidence type="ECO:0000256" key="6">
    <source>
        <dbReference type="ARBA" id="ARBA00023242"/>
    </source>
</evidence>
<name>A0AAN9YKZ4_9PEZI</name>
<dbReference type="Gene3D" id="1.25.40.10">
    <property type="entry name" value="Tetratricopeptide repeat domain"/>
    <property type="match status" value="2"/>
</dbReference>
<dbReference type="SMART" id="SM00360">
    <property type="entry name" value="RRM"/>
    <property type="match status" value="4"/>
</dbReference>
<feature type="domain" description="RRM" evidence="11">
    <location>
        <begin position="723"/>
        <end position="800"/>
    </location>
</feature>
<organism evidence="12 13">
    <name type="scientific">Cytospora paraplurivora</name>
    <dbReference type="NCBI Taxonomy" id="2898453"/>
    <lineage>
        <taxon>Eukaryota</taxon>
        <taxon>Fungi</taxon>
        <taxon>Dikarya</taxon>
        <taxon>Ascomycota</taxon>
        <taxon>Pezizomycotina</taxon>
        <taxon>Sordariomycetes</taxon>
        <taxon>Sordariomycetidae</taxon>
        <taxon>Diaporthales</taxon>
        <taxon>Cytosporaceae</taxon>
        <taxon>Cytospora</taxon>
    </lineage>
</organism>
<feature type="domain" description="RRM" evidence="11">
    <location>
        <begin position="939"/>
        <end position="1011"/>
    </location>
</feature>
<comment type="caution">
    <text evidence="12">The sequence shown here is derived from an EMBL/GenBank/DDBJ whole genome shotgun (WGS) entry which is preliminary data.</text>
</comment>